<dbReference type="OrthoDB" id="5180910at2"/>
<dbReference type="KEGG" id="nml:Namu_3378"/>
<accession>C8XE03</accession>
<organism evidence="1 2">
    <name type="scientific">Nakamurella multipartita (strain ATCC 700099 / DSM 44233 / CIP 104796 / JCM 9543 / NBRC 105858 / Y-104)</name>
    <name type="common">Microsphaera multipartita</name>
    <dbReference type="NCBI Taxonomy" id="479431"/>
    <lineage>
        <taxon>Bacteria</taxon>
        <taxon>Bacillati</taxon>
        <taxon>Actinomycetota</taxon>
        <taxon>Actinomycetes</taxon>
        <taxon>Nakamurellales</taxon>
        <taxon>Nakamurellaceae</taxon>
        <taxon>Nakamurella</taxon>
    </lineage>
</organism>
<keyword evidence="2" id="KW-1185">Reference proteome</keyword>
<dbReference type="Proteomes" id="UP000002218">
    <property type="component" value="Chromosome"/>
</dbReference>
<gene>
    <name evidence="1" type="ordered locus">Namu_3378</name>
</gene>
<evidence type="ECO:0000313" key="1">
    <source>
        <dbReference type="EMBL" id="ACV79706.1"/>
    </source>
</evidence>
<dbReference type="EMBL" id="CP001737">
    <property type="protein sequence ID" value="ACV79706.1"/>
    <property type="molecule type" value="Genomic_DNA"/>
</dbReference>
<dbReference type="AlphaFoldDB" id="C8XE03"/>
<dbReference type="HOGENOM" id="CLU_1060973_0_0_11"/>
<reference evidence="2" key="1">
    <citation type="submission" date="2009-09" db="EMBL/GenBank/DDBJ databases">
        <title>The complete genome of Nakamurella multipartita DSM 44233.</title>
        <authorList>
            <consortium name="US DOE Joint Genome Institute (JGI-PGF)"/>
            <person name="Lucas S."/>
            <person name="Copeland A."/>
            <person name="Lapidus A."/>
            <person name="Glavina del Rio T."/>
            <person name="Dalin E."/>
            <person name="Tice H."/>
            <person name="Bruce D."/>
            <person name="Goodwin L."/>
            <person name="Pitluck S."/>
            <person name="Kyrpides N."/>
            <person name="Mavromatis K."/>
            <person name="Ivanova N."/>
            <person name="Ovchinnikova G."/>
            <person name="Sims D."/>
            <person name="Meincke L."/>
            <person name="Brettin T."/>
            <person name="Detter J.C."/>
            <person name="Han C."/>
            <person name="Larimer F."/>
            <person name="Land M."/>
            <person name="Hauser L."/>
            <person name="Markowitz V."/>
            <person name="Cheng J.-F."/>
            <person name="Hugenholtz P."/>
            <person name="Woyke T."/>
            <person name="Wu D."/>
            <person name="Klenk H.-P."/>
            <person name="Eisen J.A."/>
        </authorList>
    </citation>
    <scope>NUCLEOTIDE SEQUENCE [LARGE SCALE GENOMIC DNA]</scope>
    <source>
        <strain evidence="2">ATCC 700099 / DSM 44233 / CIP 104796 / JCM 9543 / NBRC 105858 / Y-104</strain>
    </source>
</reference>
<dbReference type="RefSeq" id="WP_015748572.1">
    <property type="nucleotide sequence ID" value="NC_013235.1"/>
</dbReference>
<name>C8XE03_NAKMY</name>
<dbReference type="SUPFAM" id="SSF51658">
    <property type="entry name" value="Xylose isomerase-like"/>
    <property type="match status" value="1"/>
</dbReference>
<dbReference type="InterPro" id="IPR036237">
    <property type="entry name" value="Xyl_isomerase-like_sf"/>
</dbReference>
<dbReference type="Gene3D" id="3.20.20.150">
    <property type="entry name" value="Divalent-metal-dependent TIM barrel enzymes"/>
    <property type="match status" value="1"/>
</dbReference>
<dbReference type="STRING" id="479431.Namu_3378"/>
<reference evidence="1 2" key="2">
    <citation type="journal article" date="2010" name="Stand. Genomic Sci.">
        <title>Complete genome sequence of Nakamurella multipartita type strain (Y-104).</title>
        <authorList>
            <person name="Tice H."/>
            <person name="Mayilraj S."/>
            <person name="Sims D."/>
            <person name="Lapidus A."/>
            <person name="Nolan M."/>
            <person name="Lucas S."/>
            <person name="Glavina Del Rio T."/>
            <person name="Copeland A."/>
            <person name="Cheng J.F."/>
            <person name="Meincke L."/>
            <person name="Bruce D."/>
            <person name="Goodwin L."/>
            <person name="Pitluck S."/>
            <person name="Ivanova N."/>
            <person name="Mavromatis K."/>
            <person name="Ovchinnikova G."/>
            <person name="Pati A."/>
            <person name="Chen A."/>
            <person name="Palaniappan K."/>
            <person name="Land M."/>
            <person name="Hauser L."/>
            <person name="Chang Y.J."/>
            <person name="Jeffries C.D."/>
            <person name="Detter J.C."/>
            <person name="Brettin T."/>
            <person name="Rohde M."/>
            <person name="Goker M."/>
            <person name="Bristow J."/>
            <person name="Eisen J.A."/>
            <person name="Markowitz V."/>
            <person name="Hugenholtz P."/>
            <person name="Kyrpides N.C."/>
            <person name="Klenk H.P."/>
            <person name="Chen F."/>
        </authorList>
    </citation>
    <scope>NUCLEOTIDE SEQUENCE [LARGE SCALE GENOMIC DNA]</scope>
    <source>
        <strain evidence="2">ATCC 700099 / DSM 44233 / CIP 104796 / JCM 9543 / NBRC 105858 / Y-104</strain>
    </source>
</reference>
<sequence length="261" mass="27923">MNRIALQESTAPGVAPHTLVDIAHRAAFDSIGLKVTHSAGADAWWHKGAGSAELVSVVEHLLANRVSVLDVGRVELGGPPNDESYRKVLDLASRLGARYVTASPVPVAEQVSSPTEEFARLVRDCEDYLLVPLLLPAPASSVPTDAQALRIVREVGGAVIVTATTDRSAFEIEAQVLEAGNQLGYVRLLAEQLDATTEEQSAGLLATVPVHVPIAVGSAAPAERHDLETRAHRWSVLVDRMLEHPLARDRRLSLGLEGARD</sequence>
<evidence type="ECO:0000313" key="2">
    <source>
        <dbReference type="Proteomes" id="UP000002218"/>
    </source>
</evidence>
<dbReference type="eggNOG" id="COG1082">
    <property type="taxonomic scope" value="Bacteria"/>
</dbReference>
<protein>
    <submittedName>
        <fullName evidence="1">Uncharacterized protein</fullName>
    </submittedName>
</protein>
<dbReference type="InParanoid" id="C8XE03"/>
<proteinExistence type="predicted"/>